<feature type="transmembrane region" description="Helical" evidence="1">
    <location>
        <begin position="102"/>
        <end position="128"/>
    </location>
</feature>
<sequence>MSGNRWMNIRERLSRDSVQTPWLFIKTVLRGITAVLALISLSFFAVAIPLWNRNLEHINGPNKGDWQDGVPIAPLAVAFLYNTFTSIYAVRTAKRVPYVLELIMDFVIWAALVPALVFAIWGGVFNVWQTATTTMDPNSSMMMVMCDVSTNFWSRECFPDLYPMGLLEIGAIAFGVPVW</sequence>
<organism evidence="2 3">
    <name type="scientific">Talaromyces marneffei (strain ATCC 18224 / CBS 334.59 / QM 7333)</name>
    <name type="common">Penicillium marneffei</name>
    <dbReference type="NCBI Taxonomy" id="441960"/>
    <lineage>
        <taxon>Eukaryota</taxon>
        <taxon>Fungi</taxon>
        <taxon>Dikarya</taxon>
        <taxon>Ascomycota</taxon>
        <taxon>Pezizomycotina</taxon>
        <taxon>Eurotiomycetes</taxon>
        <taxon>Eurotiomycetidae</taxon>
        <taxon>Eurotiales</taxon>
        <taxon>Trichocomaceae</taxon>
        <taxon>Talaromyces</taxon>
        <taxon>Talaromyces sect. Talaromyces</taxon>
    </lineage>
</organism>
<evidence type="ECO:0000256" key="1">
    <source>
        <dbReference type="SAM" id="Phobius"/>
    </source>
</evidence>
<keyword evidence="1" id="KW-0472">Membrane</keyword>
<dbReference type="HOGENOM" id="CLU_103057_0_0_1"/>
<keyword evidence="1" id="KW-1133">Transmembrane helix</keyword>
<protein>
    <recommendedName>
        <fullName evidence="4">Integral membrane protein</fullName>
    </recommendedName>
</protein>
<dbReference type="PhylomeDB" id="B6Q3B2"/>
<dbReference type="Proteomes" id="UP000001294">
    <property type="component" value="Unassembled WGS sequence"/>
</dbReference>
<evidence type="ECO:0000313" key="3">
    <source>
        <dbReference type="Proteomes" id="UP000001294"/>
    </source>
</evidence>
<reference evidence="3" key="1">
    <citation type="journal article" date="2015" name="Genome Announc.">
        <title>Genome sequence of the AIDS-associated pathogen Penicillium marneffei (ATCC18224) and its near taxonomic relative Talaromyces stipitatus (ATCC10500).</title>
        <authorList>
            <person name="Nierman W.C."/>
            <person name="Fedorova-Abrams N.D."/>
            <person name="Andrianopoulos A."/>
        </authorList>
    </citation>
    <scope>NUCLEOTIDE SEQUENCE [LARGE SCALE GENOMIC DNA]</scope>
    <source>
        <strain evidence="3">ATCC 18224 / CBS 334.59 / QM 7333</strain>
    </source>
</reference>
<accession>B6Q3B2</accession>
<feature type="transmembrane region" description="Helical" evidence="1">
    <location>
        <begin position="21"/>
        <end position="51"/>
    </location>
</feature>
<name>B6Q3B2_TALMQ</name>
<evidence type="ECO:0000313" key="2">
    <source>
        <dbReference type="EMBL" id="EEA28076.1"/>
    </source>
</evidence>
<feature type="transmembrane region" description="Helical" evidence="1">
    <location>
        <begin position="71"/>
        <end position="90"/>
    </location>
</feature>
<proteinExistence type="predicted"/>
<evidence type="ECO:0008006" key="4">
    <source>
        <dbReference type="Google" id="ProtNLM"/>
    </source>
</evidence>
<keyword evidence="3" id="KW-1185">Reference proteome</keyword>
<dbReference type="AlphaFoldDB" id="B6Q3B2"/>
<gene>
    <name evidence="2" type="ORF">PMAA_028940</name>
</gene>
<dbReference type="EMBL" id="DS995899">
    <property type="protein sequence ID" value="EEA28076.1"/>
    <property type="molecule type" value="Genomic_DNA"/>
</dbReference>
<keyword evidence="1" id="KW-0812">Transmembrane</keyword>
<dbReference type="VEuPathDB" id="FungiDB:PMAA_028940"/>
<dbReference type="OrthoDB" id="5279542at2759"/>